<dbReference type="Gene3D" id="2.60.120.620">
    <property type="entry name" value="q2cbj1_9rhob like domain"/>
    <property type="match status" value="1"/>
</dbReference>
<organism evidence="2 3">
    <name type="scientific">Paenibacillus gansuensis</name>
    <dbReference type="NCBI Taxonomy" id="306542"/>
    <lineage>
        <taxon>Bacteria</taxon>
        <taxon>Bacillati</taxon>
        <taxon>Bacillota</taxon>
        <taxon>Bacilli</taxon>
        <taxon>Bacillales</taxon>
        <taxon>Paenibacillaceae</taxon>
        <taxon>Paenibacillus</taxon>
    </lineage>
</organism>
<evidence type="ECO:0000256" key="1">
    <source>
        <dbReference type="SAM" id="MobiDB-lite"/>
    </source>
</evidence>
<keyword evidence="2" id="KW-0223">Dioxygenase</keyword>
<protein>
    <submittedName>
        <fullName evidence="2">Phytanoyl-CoA dioxygenase family protein</fullName>
    </submittedName>
</protein>
<evidence type="ECO:0000313" key="2">
    <source>
        <dbReference type="EMBL" id="MFD2613462.1"/>
    </source>
</evidence>
<accession>A0ABW5PGJ1</accession>
<dbReference type="PANTHER" id="PTHR40128:SF1">
    <property type="entry name" value="PHYTANOYL-COA HYDROXYLASE"/>
    <property type="match status" value="1"/>
</dbReference>
<dbReference type="EMBL" id="JBHUME010000008">
    <property type="protein sequence ID" value="MFD2613462.1"/>
    <property type="molecule type" value="Genomic_DNA"/>
</dbReference>
<dbReference type="Pfam" id="PF05721">
    <property type="entry name" value="PhyH"/>
    <property type="match status" value="1"/>
</dbReference>
<dbReference type="PANTHER" id="PTHR40128">
    <property type="entry name" value="EXPRESSED PROTEIN"/>
    <property type="match status" value="1"/>
</dbReference>
<name>A0ABW5PGJ1_9BACL</name>
<dbReference type="RefSeq" id="WP_377603456.1">
    <property type="nucleotide sequence ID" value="NZ_JBHUME010000008.1"/>
</dbReference>
<sequence length="293" mass="33017">MKVQIGKGEFQLGSEELTELRDSTELLGSVEQLRTRMEEDGYLLLRGFHDRAQVLRARSQILAKLAADGKFAEETDPEEAIIGPLNKGAFYGGTNEDLPEFLELVNSARVMQFFQDFLGGEPMTYPFKWLRAVAQGDNTAAHYDIVYMGRGTPNLYTMWTPLGDTPIEMGTLAVLEGSHRWQNLRETYGRMDVDRDGTGGWFSDDPHELIEKFGGRWATSSFQAGDVMIFGMFTMHASTVNTSNKMRVSCDTRYQLASEPADDRWIGKKPKGHRPAEGVQNRTMAEAREKWGL</sequence>
<reference evidence="3" key="1">
    <citation type="journal article" date="2019" name="Int. J. Syst. Evol. Microbiol.">
        <title>The Global Catalogue of Microorganisms (GCM) 10K type strain sequencing project: providing services to taxonomists for standard genome sequencing and annotation.</title>
        <authorList>
            <consortium name="The Broad Institute Genomics Platform"/>
            <consortium name="The Broad Institute Genome Sequencing Center for Infectious Disease"/>
            <person name="Wu L."/>
            <person name="Ma J."/>
        </authorList>
    </citation>
    <scope>NUCLEOTIDE SEQUENCE [LARGE SCALE GENOMIC DNA]</scope>
    <source>
        <strain evidence="3">KCTC 3950</strain>
    </source>
</reference>
<dbReference type="SUPFAM" id="SSF51197">
    <property type="entry name" value="Clavaminate synthase-like"/>
    <property type="match status" value="1"/>
</dbReference>
<comment type="caution">
    <text evidence="2">The sequence shown here is derived from an EMBL/GenBank/DDBJ whole genome shotgun (WGS) entry which is preliminary data.</text>
</comment>
<dbReference type="InterPro" id="IPR008775">
    <property type="entry name" value="Phytyl_CoA_dOase-like"/>
</dbReference>
<gene>
    <name evidence="2" type="ORF">ACFSUF_13605</name>
</gene>
<evidence type="ECO:0000313" key="3">
    <source>
        <dbReference type="Proteomes" id="UP001597541"/>
    </source>
</evidence>
<proteinExistence type="predicted"/>
<dbReference type="Proteomes" id="UP001597541">
    <property type="component" value="Unassembled WGS sequence"/>
</dbReference>
<keyword evidence="3" id="KW-1185">Reference proteome</keyword>
<dbReference type="GO" id="GO:0051213">
    <property type="term" value="F:dioxygenase activity"/>
    <property type="evidence" value="ECO:0007669"/>
    <property type="project" value="UniProtKB-KW"/>
</dbReference>
<keyword evidence="2" id="KW-0560">Oxidoreductase</keyword>
<feature type="region of interest" description="Disordered" evidence="1">
    <location>
        <begin position="261"/>
        <end position="293"/>
    </location>
</feature>